<organism evidence="1 2">
    <name type="scientific">Lichtheimia ornata</name>
    <dbReference type="NCBI Taxonomy" id="688661"/>
    <lineage>
        <taxon>Eukaryota</taxon>
        <taxon>Fungi</taxon>
        <taxon>Fungi incertae sedis</taxon>
        <taxon>Mucoromycota</taxon>
        <taxon>Mucoromycotina</taxon>
        <taxon>Mucoromycetes</taxon>
        <taxon>Mucorales</taxon>
        <taxon>Lichtheimiaceae</taxon>
        <taxon>Lichtheimia</taxon>
    </lineage>
</organism>
<keyword evidence="2" id="KW-1185">Reference proteome</keyword>
<dbReference type="Proteomes" id="UP001234581">
    <property type="component" value="Unassembled WGS sequence"/>
</dbReference>
<sequence>MHGSLDAWRKPKVEAQVQMALEGYDSLAGSMGTTVLQEQVCTMEHSLAWFHYAYINDKEQHLDEDGMERISSCRDIIWSITKNGARVSFVLKIRLFDYHHCHGDSPSAIGHHYTGFDTQKA</sequence>
<gene>
    <name evidence="1" type="ORF">O0I10_012774</name>
</gene>
<protein>
    <submittedName>
        <fullName evidence="1">Uncharacterized protein</fullName>
    </submittedName>
</protein>
<dbReference type="AlphaFoldDB" id="A0AAD7UQE9"/>
<name>A0AAD7UQE9_9FUNG</name>
<dbReference type="EMBL" id="JARTCD010000155">
    <property type="protein sequence ID" value="KAJ8651657.1"/>
    <property type="molecule type" value="Genomic_DNA"/>
</dbReference>
<evidence type="ECO:0000313" key="1">
    <source>
        <dbReference type="EMBL" id="KAJ8651657.1"/>
    </source>
</evidence>
<dbReference type="GeneID" id="83220108"/>
<reference evidence="1 2" key="1">
    <citation type="submission" date="2023-03" db="EMBL/GenBank/DDBJ databases">
        <title>Genome sequence of Lichtheimia ornata CBS 291.66.</title>
        <authorList>
            <person name="Mohabir J.T."/>
            <person name="Shea T.P."/>
            <person name="Kurbessoian T."/>
            <person name="Berby B."/>
            <person name="Fontaine J."/>
            <person name="Livny J."/>
            <person name="Gnirke A."/>
            <person name="Stajich J.E."/>
            <person name="Cuomo C.A."/>
        </authorList>
    </citation>
    <scope>NUCLEOTIDE SEQUENCE [LARGE SCALE GENOMIC DNA]</scope>
    <source>
        <strain evidence="1">CBS 291.66</strain>
    </source>
</reference>
<comment type="caution">
    <text evidence="1">The sequence shown here is derived from an EMBL/GenBank/DDBJ whole genome shotgun (WGS) entry which is preliminary data.</text>
</comment>
<proteinExistence type="predicted"/>
<evidence type="ECO:0000313" key="2">
    <source>
        <dbReference type="Proteomes" id="UP001234581"/>
    </source>
</evidence>
<accession>A0AAD7UQE9</accession>
<dbReference type="RefSeq" id="XP_058336571.1">
    <property type="nucleotide sequence ID" value="XM_058492662.1"/>
</dbReference>